<sequence>MLRLSGVIAVLASGLFLGACSEPSERINLAQFKERVQALNWFMLDNTIASAEKVMPYDELYLFRRNSLLNTLDQSQIAPNDKDTLAYLTIQQRYPERYLGWPMQSNIAKKALEHFNYQQVDAWLNRTQKRLESARDSNILISRIEKEQLLAYLAETKHQSDEKEALTVFLQQYNTRSGIGLSQLPNGTEWYQSKLNYYLGHVSTPHDLTRLLNAVKADVPKNISPNKQLLTSSVQPAALMLLDEGCEHAPGLNWRDHFIDIRKTVAQCQLSIDKDTLKIAAIVAEVDLGVHAFSWSQQQAMHRLQTRLNLNEAQAYALLKSIVFYPATILVFLEQLKLQ</sequence>
<accession>A0A0F6AAS9</accession>
<evidence type="ECO:0000313" key="1">
    <source>
        <dbReference type="EMBL" id="KKE83263.1"/>
    </source>
</evidence>
<dbReference type="EMBL" id="AUXW01000149">
    <property type="protein sequence ID" value="KKE83263.1"/>
    <property type="molecule type" value="Genomic_DNA"/>
</dbReference>
<proteinExistence type="predicted"/>
<comment type="caution">
    <text evidence="1">The sequence shown here is derived from an EMBL/GenBank/DDBJ whole genome shotgun (WGS) entry which is preliminary data.</text>
</comment>
<gene>
    <name evidence="1" type="ORF">N479_14800</name>
</gene>
<dbReference type="PROSITE" id="PS51257">
    <property type="entry name" value="PROKAR_LIPOPROTEIN"/>
    <property type="match status" value="1"/>
</dbReference>
<dbReference type="RefSeq" id="WP_046356387.1">
    <property type="nucleotide sequence ID" value="NZ_AUXW01000149.1"/>
</dbReference>
<dbReference type="Proteomes" id="UP000033434">
    <property type="component" value="Unassembled WGS sequence"/>
</dbReference>
<evidence type="ECO:0000313" key="2">
    <source>
        <dbReference type="Proteomes" id="UP000033434"/>
    </source>
</evidence>
<organism evidence="1 2">
    <name type="scientific">Pseudoalteromonas luteoviolacea S4054</name>
    <dbReference type="NCBI Taxonomy" id="1129367"/>
    <lineage>
        <taxon>Bacteria</taxon>
        <taxon>Pseudomonadati</taxon>
        <taxon>Pseudomonadota</taxon>
        <taxon>Gammaproteobacteria</taxon>
        <taxon>Alteromonadales</taxon>
        <taxon>Pseudoalteromonadaceae</taxon>
        <taxon>Pseudoalteromonas</taxon>
    </lineage>
</organism>
<protein>
    <submittedName>
        <fullName evidence="1">Uncharacterized protein</fullName>
    </submittedName>
</protein>
<dbReference type="AlphaFoldDB" id="A0A0F6AAS9"/>
<reference evidence="1 2" key="1">
    <citation type="journal article" date="2015" name="BMC Genomics">
        <title>Genome mining reveals unlocked bioactive potential of marine Gram-negative bacteria.</title>
        <authorList>
            <person name="Machado H."/>
            <person name="Sonnenschein E.C."/>
            <person name="Melchiorsen J."/>
            <person name="Gram L."/>
        </authorList>
    </citation>
    <scope>NUCLEOTIDE SEQUENCE [LARGE SCALE GENOMIC DNA]</scope>
    <source>
        <strain evidence="1 2">S4054</strain>
    </source>
</reference>
<dbReference type="PATRIC" id="fig|1129367.4.peg.2790"/>
<name>A0A0F6AAS9_9GAMM</name>